<evidence type="ECO:0000313" key="2">
    <source>
        <dbReference type="Proteomes" id="UP001476798"/>
    </source>
</evidence>
<keyword evidence="2" id="KW-1185">Reference proteome</keyword>
<dbReference type="Proteomes" id="UP001476798">
    <property type="component" value="Unassembled WGS sequence"/>
</dbReference>
<evidence type="ECO:0008006" key="3">
    <source>
        <dbReference type="Google" id="ProtNLM"/>
    </source>
</evidence>
<comment type="caution">
    <text evidence="1">The sequence shown here is derived from an EMBL/GenBank/DDBJ whole genome shotgun (WGS) entry which is preliminary data.</text>
</comment>
<sequence length="292" mass="32305">IDTSVIGEIEDVYLARYIPVYGDRIATRRYCLDKQKRQEDKNPRMCHPAGSSASQLDDTVPVFLSTEGVINVAVSTSTPVLGDCVDHTVISSDNVHYGPLSEIQLDDTVPVFPPAEETISVASSTSTPVSENHLEHPDLLSFDAGYQLLTVCIKLHRVNLLEEMICQFKDEMILNYPLKYSFIHEKDTDADGVARDVCCFLDRISGLFCRGGRNESAVPVTKMAGGRMEAVGRILAKGFLDQGYFPLRLAPAFTTAVISGEHAVSNDVLFESLLPYLRQCERSHSDCFTGRH</sequence>
<feature type="non-terminal residue" evidence="1">
    <location>
        <position position="1"/>
    </location>
</feature>
<dbReference type="Gene3D" id="3.90.1750.10">
    <property type="entry name" value="Hect, E3 ligase catalytic domains"/>
    <property type="match status" value="1"/>
</dbReference>
<accession>A0ABV0P9G3</accession>
<proteinExistence type="predicted"/>
<gene>
    <name evidence="1" type="ORF">GOODEAATRI_031814</name>
</gene>
<protein>
    <recommendedName>
        <fullName evidence="3">HECT domain-containing protein</fullName>
    </recommendedName>
</protein>
<dbReference type="SUPFAM" id="SSF56204">
    <property type="entry name" value="Hect, E3 ligase catalytic domain"/>
    <property type="match status" value="1"/>
</dbReference>
<name>A0ABV0P9G3_9TELE</name>
<organism evidence="1 2">
    <name type="scientific">Goodea atripinnis</name>
    <dbReference type="NCBI Taxonomy" id="208336"/>
    <lineage>
        <taxon>Eukaryota</taxon>
        <taxon>Metazoa</taxon>
        <taxon>Chordata</taxon>
        <taxon>Craniata</taxon>
        <taxon>Vertebrata</taxon>
        <taxon>Euteleostomi</taxon>
        <taxon>Actinopterygii</taxon>
        <taxon>Neopterygii</taxon>
        <taxon>Teleostei</taxon>
        <taxon>Neoteleostei</taxon>
        <taxon>Acanthomorphata</taxon>
        <taxon>Ovalentaria</taxon>
        <taxon>Atherinomorphae</taxon>
        <taxon>Cyprinodontiformes</taxon>
        <taxon>Goodeidae</taxon>
        <taxon>Goodea</taxon>
    </lineage>
</organism>
<dbReference type="InterPro" id="IPR035983">
    <property type="entry name" value="Hect_E3_ubiquitin_ligase"/>
</dbReference>
<dbReference type="EMBL" id="JAHRIO010065587">
    <property type="protein sequence ID" value="MEQ2180064.1"/>
    <property type="molecule type" value="Genomic_DNA"/>
</dbReference>
<reference evidence="1 2" key="1">
    <citation type="submission" date="2021-06" db="EMBL/GenBank/DDBJ databases">
        <authorList>
            <person name="Palmer J.M."/>
        </authorList>
    </citation>
    <scope>NUCLEOTIDE SEQUENCE [LARGE SCALE GENOMIC DNA]</scope>
    <source>
        <strain evidence="1 2">GA_2019</strain>
        <tissue evidence="1">Muscle</tissue>
    </source>
</reference>
<evidence type="ECO:0000313" key="1">
    <source>
        <dbReference type="EMBL" id="MEQ2180064.1"/>
    </source>
</evidence>